<evidence type="ECO:0000313" key="1">
    <source>
        <dbReference type="EMBL" id="EBX1605363.1"/>
    </source>
</evidence>
<protein>
    <submittedName>
        <fullName evidence="1">Uncharacterized protein</fullName>
    </submittedName>
</protein>
<proteinExistence type="predicted"/>
<gene>
    <name evidence="1" type="ORF">DQ966_08910</name>
</gene>
<dbReference type="AlphaFoldDB" id="A0A5W5H082"/>
<sequence length="63" mass="7080">MAPTIRRLSVLLTSSDQQTPFFYASKTGLRSCFFISLRENVRLSKTGGLFSANGWHFVNLPLT</sequence>
<name>A0A5W5H082_SALEB</name>
<reference evidence="1" key="1">
    <citation type="submission" date="2018-06" db="EMBL/GenBank/DDBJ databases">
        <authorList>
            <person name="Ashton P.M."/>
            <person name="Dallman T."/>
            <person name="Nair S."/>
            <person name="De Pinna E."/>
            <person name="Peters T."/>
            <person name="Grant K."/>
        </authorList>
    </citation>
    <scope>NUCLEOTIDE SEQUENCE</scope>
    <source>
        <strain evidence="1">185431</strain>
    </source>
</reference>
<dbReference type="EMBL" id="AAHKJV010000014">
    <property type="protein sequence ID" value="EBX1605363.1"/>
    <property type="molecule type" value="Genomic_DNA"/>
</dbReference>
<comment type="caution">
    <text evidence="1">The sequence shown here is derived from an EMBL/GenBank/DDBJ whole genome shotgun (WGS) entry which is preliminary data.</text>
</comment>
<accession>A0A5W5H082</accession>
<organism evidence="1">
    <name type="scientific">Salmonella enterica subsp. enterica serovar Java</name>
    <dbReference type="NCBI Taxonomy" id="224729"/>
    <lineage>
        <taxon>Bacteria</taxon>
        <taxon>Pseudomonadati</taxon>
        <taxon>Pseudomonadota</taxon>
        <taxon>Gammaproteobacteria</taxon>
        <taxon>Enterobacterales</taxon>
        <taxon>Enterobacteriaceae</taxon>
        <taxon>Salmonella</taxon>
    </lineage>
</organism>